<feature type="compositionally biased region" description="Polar residues" evidence="1">
    <location>
        <begin position="11"/>
        <end position="20"/>
    </location>
</feature>
<protein>
    <submittedName>
        <fullName evidence="2">Uncharacterized protein</fullName>
    </submittedName>
</protein>
<name>A0A2W1DLE4_9PLEO</name>
<evidence type="ECO:0000313" key="3">
    <source>
        <dbReference type="Proteomes" id="UP000249757"/>
    </source>
</evidence>
<sequence>MAPESSPEFLPNQNARLPSRTTASEFTAIFQARNAVEIPVPEVLTWGSRADENPVAAELEEVPGIELERPWPSMNIQE</sequence>
<reference evidence="3" key="1">
    <citation type="journal article" date="2022" name="Microb. Genom.">
        <title>A global pangenome for the wheat fungal pathogen Pyrenophora tritici-repentis and prediction of effector protein structural homology.</title>
        <authorList>
            <person name="Moolhuijzen P.M."/>
            <person name="See P.T."/>
            <person name="Shi G."/>
            <person name="Powell H.R."/>
            <person name="Cockram J."/>
            <person name="Jorgensen L.N."/>
            <person name="Benslimane H."/>
            <person name="Strelkov S.E."/>
            <person name="Turner J."/>
            <person name="Liu Z."/>
            <person name="Moffat C.S."/>
        </authorList>
    </citation>
    <scope>NUCLEOTIDE SEQUENCE [LARGE SCALE GENOMIC DNA]</scope>
</reference>
<dbReference type="OrthoDB" id="2831558at2759"/>
<keyword evidence="3" id="KW-1185">Reference proteome</keyword>
<comment type="caution">
    <text evidence="2">The sequence shown here is derived from an EMBL/GenBank/DDBJ whole genome shotgun (WGS) entry which is preliminary data.</text>
</comment>
<dbReference type="AlphaFoldDB" id="A0A2W1DLE4"/>
<organism evidence="2 3">
    <name type="scientific">Pyrenophora tritici-repentis</name>
    <dbReference type="NCBI Taxonomy" id="45151"/>
    <lineage>
        <taxon>Eukaryota</taxon>
        <taxon>Fungi</taxon>
        <taxon>Dikarya</taxon>
        <taxon>Ascomycota</taxon>
        <taxon>Pezizomycotina</taxon>
        <taxon>Dothideomycetes</taxon>
        <taxon>Pleosporomycetidae</taxon>
        <taxon>Pleosporales</taxon>
        <taxon>Pleosporineae</taxon>
        <taxon>Pleosporaceae</taxon>
        <taxon>Pyrenophora</taxon>
    </lineage>
</organism>
<dbReference type="EMBL" id="NRDI02000009">
    <property type="protein sequence ID" value="KAI1513504.1"/>
    <property type="molecule type" value="Genomic_DNA"/>
</dbReference>
<dbReference type="Proteomes" id="UP000249757">
    <property type="component" value="Unassembled WGS sequence"/>
</dbReference>
<gene>
    <name evidence="2" type="ORF">Ptr86124_007406</name>
</gene>
<proteinExistence type="predicted"/>
<evidence type="ECO:0000313" key="2">
    <source>
        <dbReference type="EMBL" id="KAI1513504.1"/>
    </source>
</evidence>
<feature type="region of interest" description="Disordered" evidence="1">
    <location>
        <begin position="1"/>
        <end position="20"/>
    </location>
</feature>
<evidence type="ECO:0000256" key="1">
    <source>
        <dbReference type="SAM" id="MobiDB-lite"/>
    </source>
</evidence>
<accession>A0A2W1DLE4</accession>